<sequence length="108" mass="12081">MKRGFVTETHVVIYCDMCGDVYTENTGESICFDSTQQAVDYIQTRCAGVGWVYDGDRIWCDGCMAADHCDRNGHQFPATWQATKRLFGISTRSRSCIVCGIPEIEALP</sequence>
<protein>
    <submittedName>
        <fullName evidence="1">Uncharacterized protein</fullName>
    </submittedName>
</protein>
<dbReference type="AlphaFoldDB" id="A0A511MLM9"/>
<keyword evidence="2" id="KW-1185">Reference proteome</keyword>
<accession>A0A511MLM9</accession>
<organism evidence="1 2">
    <name type="scientific">Nocardia ninae NBRC 108245</name>
    <dbReference type="NCBI Taxonomy" id="1210091"/>
    <lineage>
        <taxon>Bacteria</taxon>
        <taxon>Bacillati</taxon>
        <taxon>Actinomycetota</taxon>
        <taxon>Actinomycetes</taxon>
        <taxon>Mycobacteriales</taxon>
        <taxon>Nocardiaceae</taxon>
        <taxon>Nocardia</taxon>
    </lineage>
</organism>
<evidence type="ECO:0000313" key="2">
    <source>
        <dbReference type="Proteomes" id="UP000321424"/>
    </source>
</evidence>
<evidence type="ECO:0000313" key="1">
    <source>
        <dbReference type="EMBL" id="GEM41524.1"/>
    </source>
</evidence>
<name>A0A511MLM9_9NOCA</name>
<proteinExistence type="predicted"/>
<gene>
    <name evidence="1" type="ORF">NN4_60430</name>
</gene>
<comment type="caution">
    <text evidence="1">The sequence shown here is derived from an EMBL/GenBank/DDBJ whole genome shotgun (WGS) entry which is preliminary data.</text>
</comment>
<dbReference type="EMBL" id="BJXA01000052">
    <property type="protein sequence ID" value="GEM41524.1"/>
    <property type="molecule type" value="Genomic_DNA"/>
</dbReference>
<reference evidence="1 2" key="1">
    <citation type="submission" date="2019-07" db="EMBL/GenBank/DDBJ databases">
        <title>Whole genome shotgun sequence of Nocardia ninae NBRC 108245.</title>
        <authorList>
            <person name="Hosoyama A."/>
            <person name="Uohara A."/>
            <person name="Ohji S."/>
            <person name="Ichikawa N."/>
        </authorList>
    </citation>
    <scope>NUCLEOTIDE SEQUENCE [LARGE SCALE GENOMIC DNA]</scope>
    <source>
        <strain evidence="1 2">NBRC 108245</strain>
    </source>
</reference>
<dbReference type="Proteomes" id="UP000321424">
    <property type="component" value="Unassembled WGS sequence"/>
</dbReference>